<comment type="caution">
    <text evidence="2">The sequence shown here is derived from an EMBL/GenBank/DDBJ whole genome shotgun (WGS) entry which is preliminary data.</text>
</comment>
<reference evidence="2 3" key="1">
    <citation type="journal article" date="2020" name="Nature">
        <title>Six reference-quality genomes reveal evolution of bat adaptations.</title>
        <authorList>
            <person name="Jebb D."/>
            <person name="Huang Z."/>
            <person name="Pippel M."/>
            <person name="Hughes G.M."/>
            <person name="Lavrichenko K."/>
            <person name="Devanna P."/>
            <person name="Winkler S."/>
            <person name="Jermiin L.S."/>
            <person name="Skirmuntt E.C."/>
            <person name="Katzourakis A."/>
            <person name="Burkitt-Gray L."/>
            <person name="Ray D.A."/>
            <person name="Sullivan K.A.M."/>
            <person name="Roscito J.G."/>
            <person name="Kirilenko B.M."/>
            <person name="Davalos L.M."/>
            <person name="Corthals A.P."/>
            <person name="Power M.L."/>
            <person name="Jones G."/>
            <person name="Ransome R.D."/>
            <person name="Dechmann D.K.N."/>
            <person name="Locatelli A.G."/>
            <person name="Puechmaille S.J."/>
            <person name="Fedrigo O."/>
            <person name="Jarvis E.D."/>
            <person name="Hiller M."/>
            <person name="Vernes S.C."/>
            <person name="Myers E.W."/>
            <person name="Teeling E.C."/>
        </authorList>
    </citation>
    <scope>NUCLEOTIDE SEQUENCE [LARGE SCALE GENOMIC DNA]</scope>
    <source>
        <strain evidence="2">MMyoMyo1</strain>
        <tissue evidence="2">Flight muscle</tissue>
    </source>
</reference>
<organism evidence="2 3">
    <name type="scientific">Myotis myotis</name>
    <name type="common">Greater mouse-eared bat</name>
    <name type="synonym">Vespertilio myotis</name>
    <dbReference type="NCBI Taxonomy" id="51298"/>
    <lineage>
        <taxon>Eukaryota</taxon>
        <taxon>Metazoa</taxon>
        <taxon>Chordata</taxon>
        <taxon>Craniata</taxon>
        <taxon>Vertebrata</taxon>
        <taxon>Euteleostomi</taxon>
        <taxon>Mammalia</taxon>
        <taxon>Eutheria</taxon>
        <taxon>Laurasiatheria</taxon>
        <taxon>Chiroptera</taxon>
        <taxon>Yangochiroptera</taxon>
        <taxon>Vespertilionidae</taxon>
        <taxon>Myotis</taxon>
    </lineage>
</organism>
<evidence type="ECO:0000256" key="1">
    <source>
        <dbReference type="SAM" id="MobiDB-lite"/>
    </source>
</evidence>
<feature type="compositionally biased region" description="Polar residues" evidence="1">
    <location>
        <begin position="182"/>
        <end position="198"/>
    </location>
</feature>
<dbReference type="Proteomes" id="UP000527355">
    <property type="component" value="Unassembled WGS sequence"/>
</dbReference>
<sequence>MYEAHCAAHSEWTARTLCGLQLSDAVLWSQWQRVSPGRRKAGPRPQVRRLAGGEGTGWLWPQVRAWQVGRGQAGLWPQVRAWQVGRGQAGLWPQVRAWQAGMGGVGSQPGEHHPGASRLQGPAEIFPQLLRSREVMTLAAQLCTWPTSGQARRPCWALPACWLGGSLGALPETGHAPERSLDQSSCPAGQWSSRRSQQ</sequence>
<feature type="region of interest" description="Disordered" evidence="1">
    <location>
        <begin position="173"/>
        <end position="198"/>
    </location>
</feature>
<gene>
    <name evidence="2" type="ORF">mMyoMyo1_009595</name>
</gene>
<dbReference type="EMBL" id="JABWUV010000002">
    <property type="protein sequence ID" value="KAF6378665.1"/>
    <property type="molecule type" value="Genomic_DNA"/>
</dbReference>
<protein>
    <submittedName>
        <fullName evidence="2">Uncharacterized protein</fullName>
    </submittedName>
</protein>
<name>A0A7J7ZX95_MYOMY</name>
<keyword evidence="3" id="KW-1185">Reference proteome</keyword>
<proteinExistence type="predicted"/>
<evidence type="ECO:0000313" key="3">
    <source>
        <dbReference type="Proteomes" id="UP000527355"/>
    </source>
</evidence>
<evidence type="ECO:0000313" key="2">
    <source>
        <dbReference type="EMBL" id="KAF6378665.1"/>
    </source>
</evidence>
<dbReference type="AlphaFoldDB" id="A0A7J7ZX95"/>
<accession>A0A7J7ZX95</accession>